<keyword evidence="1" id="KW-0175">Coiled coil</keyword>
<keyword evidence="2" id="KW-0472">Membrane</keyword>
<dbReference type="HOGENOM" id="CLU_1297434_0_0_2"/>
<dbReference type="SMR" id="A0A075WGA1"/>
<feature type="transmembrane region" description="Helical" evidence="2">
    <location>
        <begin position="186"/>
        <end position="209"/>
    </location>
</feature>
<keyword evidence="2" id="KW-0812">Transmembrane</keyword>
<dbReference type="AlphaFoldDB" id="A0A075WGA1"/>
<dbReference type="SUPFAM" id="SSF52540">
    <property type="entry name" value="P-loop containing nucleoside triphosphate hydrolases"/>
    <property type="match status" value="1"/>
</dbReference>
<dbReference type="EMBL" id="CP006577">
    <property type="protein sequence ID" value="AIG98099.1"/>
    <property type="molecule type" value="Genomic_DNA"/>
</dbReference>
<evidence type="ECO:0000313" key="3">
    <source>
        <dbReference type="EMBL" id="AIG98099.1"/>
    </source>
</evidence>
<keyword evidence="2" id="KW-1133">Transmembrane helix</keyword>
<dbReference type="GeneID" id="24794829"/>
<sequence length="212" mass="23774">MIPLVALLVLLTLQASPGDIVSVNVTDTATLTVGDSCMYFVDNLQPSINATPGEYEVKIGINCTPGLKEVYADGSVLAQIDVNETTIDYQAYAASLEKENLALQKEVESLKEKLKISQEQIETLKSQLEDLQNKAKMLGIQNELQKQQIEELQKKLERAKTELQKKKSDLDELEEKIRELNRQSSIYRLATFFMVSLFVGSFVALVFVARKE</sequence>
<dbReference type="KEGG" id="afg:AFULGI_00013240"/>
<dbReference type="Proteomes" id="UP000028501">
    <property type="component" value="Chromosome"/>
</dbReference>
<accession>A0A075WGA1</accession>
<dbReference type="Gene3D" id="1.10.287.1490">
    <property type="match status" value="1"/>
</dbReference>
<evidence type="ECO:0000313" key="4">
    <source>
        <dbReference type="Proteomes" id="UP000028501"/>
    </source>
</evidence>
<proteinExistence type="predicted"/>
<evidence type="ECO:0000256" key="1">
    <source>
        <dbReference type="SAM" id="Coils"/>
    </source>
</evidence>
<organism evidence="3 4">
    <name type="scientific">Archaeoglobus fulgidus DSM 8774</name>
    <dbReference type="NCBI Taxonomy" id="1344584"/>
    <lineage>
        <taxon>Archaea</taxon>
        <taxon>Methanobacteriati</taxon>
        <taxon>Methanobacteriota</taxon>
        <taxon>Archaeoglobi</taxon>
        <taxon>Archaeoglobales</taxon>
        <taxon>Archaeoglobaceae</taxon>
        <taxon>Archaeoglobus</taxon>
    </lineage>
</organism>
<reference evidence="3 4" key="1">
    <citation type="submission" date="2013-07" db="EMBL/GenBank/DDBJ databases">
        <title>Genome of Archaeoglobus fulgidus.</title>
        <authorList>
            <person name="Fiebig A."/>
            <person name="Birkeland N.-K."/>
        </authorList>
    </citation>
    <scope>NUCLEOTIDE SEQUENCE [LARGE SCALE GENOMIC DNA]</scope>
    <source>
        <strain evidence="3 4">DSM 8774</strain>
    </source>
</reference>
<protein>
    <submittedName>
        <fullName evidence="3">Uncharacterized protein</fullName>
    </submittedName>
</protein>
<name>A0A075WGA1_ARCFL</name>
<evidence type="ECO:0000256" key="2">
    <source>
        <dbReference type="SAM" id="Phobius"/>
    </source>
</evidence>
<dbReference type="InterPro" id="IPR027417">
    <property type="entry name" value="P-loop_NTPase"/>
</dbReference>
<feature type="coiled-coil region" evidence="1">
    <location>
        <begin position="93"/>
        <end position="190"/>
    </location>
</feature>
<dbReference type="RefSeq" id="WP_010878720.1">
    <property type="nucleotide sequence ID" value="NZ_CP006577.1"/>
</dbReference>
<gene>
    <name evidence="3" type="ORF">AFULGI_00013240</name>
</gene>